<keyword evidence="1" id="KW-0812">Transmembrane</keyword>
<accession>A0A0W8F175</accession>
<keyword evidence="1" id="KW-1133">Transmembrane helix</keyword>
<evidence type="ECO:0000256" key="1">
    <source>
        <dbReference type="SAM" id="Phobius"/>
    </source>
</evidence>
<sequence>MVTKFGRGRARQVIAGTGIAVLIICLIFWLENMLDPCPAGGLVLASAFPLAAGISGLLRAAEERGAICREAALNIGSLTAFAVCSCIILAVLGVSAS</sequence>
<feature type="transmembrane region" description="Helical" evidence="1">
    <location>
        <begin position="42"/>
        <end position="61"/>
    </location>
</feature>
<feature type="transmembrane region" description="Helical" evidence="1">
    <location>
        <begin position="12"/>
        <end position="30"/>
    </location>
</feature>
<dbReference type="EMBL" id="LNQE01001635">
    <property type="protein sequence ID" value="KUG14644.1"/>
    <property type="molecule type" value="Genomic_DNA"/>
</dbReference>
<protein>
    <submittedName>
        <fullName evidence="2">Uncharacterized protein</fullName>
    </submittedName>
</protein>
<evidence type="ECO:0000313" key="2">
    <source>
        <dbReference type="EMBL" id="KUG14644.1"/>
    </source>
</evidence>
<dbReference type="AlphaFoldDB" id="A0A0W8F175"/>
<feature type="transmembrane region" description="Helical" evidence="1">
    <location>
        <begin position="73"/>
        <end position="96"/>
    </location>
</feature>
<proteinExistence type="predicted"/>
<keyword evidence="1" id="KW-0472">Membrane</keyword>
<name>A0A0W8F175_9ZZZZ</name>
<reference evidence="2" key="1">
    <citation type="journal article" date="2015" name="Proc. Natl. Acad. Sci. U.S.A.">
        <title>Networks of energetic and metabolic interactions define dynamics in microbial communities.</title>
        <authorList>
            <person name="Embree M."/>
            <person name="Liu J.K."/>
            <person name="Al-Bassam M.M."/>
            <person name="Zengler K."/>
        </authorList>
    </citation>
    <scope>NUCLEOTIDE SEQUENCE</scope>
</reference>
<comment type="caution">
    <text evidence="2">The sequence shown here is derived from an EMBL/GenBank/DDBJ whole genome shotgun (WGS) entry which is preliminary data.</text>
</comment>
<gene>
    <name evidence="2" type="ORF">ASZ90_015716</name>
</gene>
<organism evidence="2">
    <name type="scientific">hydrocarbon metagenome</name>
    <dbReference type="NCBI Taxonomy" id="938273"/>
    <lineage>
        <taxon>unclassified sequences</taxon>
        <taxon>metagenomes</taxon>
        <taxon>ecological metagenomes</taxon>
    </lineage>
</organism>